<keyword evidence="3" id="KW-1185">Reference proteome</keyword>
<dbReference type="Proteomes" id="UP000608530">
    <property type="component" value="Unassembled WGS sequence"/>
</dbReference>
<keyword evidence="1" id="KW-0732">Signal</keyword>
<evidence type="ECO:0000313" key="3">
    <source>
        <dbReference type="Proteomes" id="UP000608530"/>
    </source>
</evidence>
<gene>
    <name evidence="2" type="ORF">JD276_04420</name>
</gene>
<dbReference type="RefSeq" id="WP_200114304.1">
    <property type="nucleotide sequence ID" value="NZ_JAEHOH010000006.1"/>
</dbReference>
<dbReference type="EMBL" id="JAEHOH010000006">
    <property type="protein sequence ID" value="MBK0418275.1"/>
    <property type="molecule type" value="Genomic_DNA"/>
</dbReference>
<dbReference type="AlphaFoldDB" id="A0A934Q4H9"/>
<sequence>MKKLAATALLVLVLTGCGTTAETIPDEPTEEVSANEEACSSFASNTSRIADIFDEAKGNAKDLWVSLRDDFDRDSLAAEGDVKARLQTLVQELPNVGDVYVYEEARQKTNDLINAVSRACEADGAPISVSTYSG</sequence>
<dbReference type="PROSITE" id="PS51257">
    <property type="entry name" value="PROKAR_LIPOPROTEIN"/>
    <property type="match status" value="1"/>
</dbReference>
<evidence type="ECO:0008006" key="4">
    <source>
        <dbReference type="Google" id="ProtNLM"/>
    </source>
</evidence>
<comment type="caution">
    <text evidence="2">The sequence shown here is derived from an EMBL/GenBank/DDBJ whole genome shotgun (WGS) entry which is preliminary data.</text>
</comment>
<evidence type="ECO:0000313" key="2">
    <source>
        <dbReference type="EMBL" id="MBK0418275.1"/>
    </source>
</evidence>
<evidence type="ECO:0000256" key="1">
    <source>
        <dbReference type="SAM" id="SignalP"/>
    </source>
</evidence>
<reference evidence="2" key="1">
    <citation type="submission" date="2020-12" db="EMBL/GenBank/DDBJ databases">
        <title>Leucobacter sp. CAS1, isolated from Chromium sludge.</title>
        <authorList>
            <person name="Xu Z."/>
        </authorList>
    </citation>
    <scope>NUCLEOTIDE SEQUENCE</scope>
    <source>
        <strain evidence="2">CSA1</strain>
    </source>
</reference>
<feature type="signal peptide" evidence="1">
    <location>
        <begin position="1"/>
        <end position="21"/>
    </location>
</feature>
<accession>A0A934Q4H9</accession>
<protein>
    <recommendedName>
        <fullName evidence="4">Lipoprotein</fullName>
    </recommendedName>
</protein>
<organism evidence="2 3">
    <name type="scientific">Leucobacter chromiisoli</name>
    <dbReference type="NCBI Taxonomy" id="2796471"/>
    <lineage>
        <taxon>Bacteria</taxon>
        <taxon>Bacillati</taxon>
        <taxon>Actinomycetota</taxon>
        <taxon>Actinomycetes</taxon>
        <taxon>Micrococcales</taxon>
        <taxon>Microbacteriaceae</taxon>
        <taxon>Leucobacter</taxon>
    </lineage>
</organism>
<proteinExistence type="predicted"/>
<feature type="chain" id="PRO_5036920183" description="Lipoprotein" evidence="1">
    <location>
        <begin position="22"/>
        <end position="134"/>
    </location>
</feature>
<name>A0A934Q4H9_9MICO</name>